<sequence>MDRAELEQKLDELKKKHAVIEKTWQKAGNRPLLQFFVEIIPKVLNCERISIFIHDPVDANLWVQCGTGVKERQIEVPQKGSVVGRAIETGEPVFEKDMQRQMGPHDTVALKTGYVTYNTLCVPVRAVTSDKITGAIQAVNKKASVEFKPEDLDILQKLAFNIQMHLENMFLRQEMAKISTQMSKQIFLLEKKLREA</sequence>
<dbReference type="Proteomes" id="UP000055136">
    <property type="component" value="Chromosome"/>
</dbReference>
<evidence type="ECO:0000259" key="1">
    <source>
        <dbReference type="SMART" id="SM00065"/>
    </source>
</evidence>
<keyword evidence="3" id="KW-1185">Reference proteome</keyword>
<dbReference type="Pfam" id="PF01590">
    <property type="entry name" value="GAF"/>
    <property type="match status" value="1"/>
</dbReference>
<protein>
    <recommendedName>
        <fullName evidence="1">GAF domain-containing protein</fullName>
    </recommendedName>
</protein>
<dbReference type="AlphaFoldDB" id="A0A0S2T9E9"/>
<dbReference type="EMBL" id="CP013099">
    <property type="protein sequence ID" value="ALP51821.1"/>
    <property type="molecule type" value="Genomic_DNA"/>
</dbReference>
<proteinExistence type="predicted"/>
<organism evidence="2 3">
    <name type="scientific">Candidatus Tenderia electrophaga</name>
    <dbReference type="NCBI Taxonomy" id="1748243"/>
    <lineage>
        <taxon>Bacteria</taxon>
        <taxon>Pseudomonadati</taxon>
        <taxon>Pseudomonadota</taxon>
        <taxon>Gammaproteobacteria</taxon>
        <taxon>Candidatus Tenderiales</taxon>
        <taxon>Candidatus Tenderiaceae</taxon>
        <taxon>Candidatus Tenderia</taxon>
    </lineage>
</organism>
<evidence type="ECO:0000313" key="2">
    <source>
        <dbReference type="EMBL" id="ALP51821.1"/>
    </source>
</evidence>
<reference evidence="2" key="1">
    <citation type="submission" date="2015-10" db="EMBL/GenBank/DDBJ databases">
        <title>Description of Candidatus Tenderia electrophaga gen. nov, sp. nov., an Uncultivated Electroautotroph from a Biocathode Enrichment.</title>
        <authorList>
            <person name="Eddie B.J."/>
            <person name="Malanoski A.P."/>
            <person name="Wang Z."/>
            <person name="Hall R.J."/>
            <person name="Oh S.D."/>
            <person name="Heiner C."/>
            <person name="Lin B."/>
            <person name="Strycharz-Glaven S.M."/>
        </authorList>
    </citation>
    <scope>NUCLEOTIDE SEQUENCE [LARGE SCALE GENOMIC DNA]</scope>
    <source>
        <strain evidence="2">NRL1</strain>
    </source>
</reference>
<dbReference type="InterPro" id="IPR003018">
    <property type="entry name" value="GAF"/>
</dbReference>
<dbReference type="SMART" id="SM00065">
    <property type="entry name" value="GAF"/>
    <property type="match status" value="1"/>
</dbReference>
<gene>
    <name evidence="2" type="ORF">Tel_00970</name>
</gene>
<dbReference type="KEGG" id="tee:Tel_00970"/>
<evidence type="ECO:0000313" key="3">
    <source>
        <dbReference type="Proteomes" id="UP000055136"/>
    </source>
</evidence>
<name>A0A0S2T9E9_9GAMM</name>
<dbReference type="Gene3D" id="3.30.450.40">
    <property type="match status" value="1"/>
</dbReference>
<feature type="domain" description="GAF" evidence="1">
    <location>
        <begin position="28"/>
        <end position="176"/>
    </location>
</feature>
<dbReference type="STRING" id="1748243.Tel_00970"/>
<accession>A0A0S2T9E9</accession>
<dbReference type="InterPro" id="IPR029016">
    <property type="entry name" value="GAF-like_dom_sf"/>
</dbReference>
<dbReference type="SUPFAM" id="SSF55781">
    <property type="entry name" value="GAF domain-like"/>
    <property type="match status" value="1"/>
</dbReference>